<organism evidence="1 2">
    <name type="scientific">Verticiella sediminum</name>
    <dbReference type="NCBI Taxonomy" id="1247510"/>
    <lineage>
        <taxon>Bacteria</taxon>
        <taxon>Pseudomonadati</taxon>
        <taxon>Pseudomonadota</taxon>
        <taxon>Betaproteobacteria</taxon>
        <taxon>Burkholderiales</taxon>
        <taxon>Alcaligenaceae</taxon>
        <taxon>Verticiella</taxon>
    </lineage>
</organism>
<protein>
    <submittedName>
        <fullName evidence="1">Uncharacterized protein</fullName>
    </submittedName>
</protein>
<reference evidence="1 2" key="1">
    <citation type="submission" date="2019-07" db="EMBL/GenBank/DDBJ databases">
        <title>Qingshengfaniella alkalisoli gen. nov., sp. nov., isolated from saline soil.</title>
        <authorList>
            <person name="Xu L."/>
            <person name="Huang X.-X."/>
            <person name="Sun J.-Q."/>
        </authorList>
    </citation>
    <scope>NUCLEOTIDE SEQUENCE [LARGE SCALE GENOMIC DNA]</scope>
    <source>
        <strain evidence="1 2">DSM 27279</strain>
    </source>
</reference>
<accession>A0A556APK2</accession>
<dbReference type="AlphaFoldDB" id="A0A556APK2"/>
<keyword evidence="2" id="KW-1185">Reference proteome</keyword>
<name>A0A556APK2_9BURK</name>
<evidence type="ECO:0000313" key="2">
    <source>
        <dbReference type="Proteomes" id="UP000318405"/>
    </source>
</evidence>
<proteinExistence type="predicted"/>
<evidence type="ECO:0000313" key="1">
    <source>
        <dbReference type="EMBL" id="TSH94806.1"/>
    </source>
</evidence>
<comment type="caution">
    <text evidence="1">The sequence shown here is derived from an EMBL/GenBank/DDBJ whole genome shotgun (WGS) entry which is preliminary data.</text>
</comment>
<sequence length="186" mass="20237">MQYNHSGVRVTKVADFLTQQAVAAAGSTLGAATYNAVPVLDPSVITRYRKHSDVTRIDVLIDDLTKADLALFQGSSISGTLRESAEEGTERVELVFSVDARIPGNKVSRSLMRRLVPAMLRRNNGGDKLMISARAGPTGKLVDLNLLDAAKQKTISQTNIVVTQGRRYDTTSMCENLEGICLGWAW</sequence>
<dbReference type="Proteomes" id="UP000318405">
    <property type="component" value="Unassembled WGS sequence"/>
</dbReference>
<dbReference type="EMBL" id="VLTJ01000023">
    <property type="protein sequence ID" value="TSH94806.1"/>
    <property type="molecule type" value="Genomic_DNA"/>
</dbReference>
<gene>
    <name evidence="1" type="ORF">FOZ76_11725</name>
</gene>